<accession>A0ABT8MBM0</accession>
<dbReference type="RefSeq" id="WP_301664477.1">
    <property type="nucleotide sequence ID" value="NZ_VCYH01000007.1"/>
</dbReference>
<evidence type="ECO:0000313" key="3">
    <source>
        <dbReference type="Proteomes" id="UP001168338"/>
    </source>
</evidence>
<comment type="caution">
    <text evidence="2">The sequence shown here is derived from an EMBL/GenBank/DDBJ whole genome shotgun (WGS) entry which is preliminary data.</text>
</comment>
<organism evidence="2 3">
    <name type="scientific">Methanoculleus frigidifontis</name>
    <dbReference type="NCBI Taxonomy" id="2584085"/>
    <lineage>
        <taxon>Archaea</taxon>
        <taxon>Methanobacteriati</taxon>
        <taxon>Methanobacteriota</taxon>
        <taxon>Stenosarchaea group</taxon>
        <taxon>Methanomicrobia</taxon>
        <taxon>Methanomicrobiales</taxon>
        <taxon>Methanomicrobiaceae</taxon>
        <taxon>Methanoculleus</taxon>
    </lineage>
</organism>
<dbReference type="Gene3D" id="1.25.40.80">
    <property type="match status" value="1"/>
</dbReference>
<dbReference type="Gene3D" id="3.40.50.620">
    <property type="entry name" value="HUPs"/>
    <property type="match status" value="1"/>
</dbReference>
<name>A0ABT8MBM0_9EURY</name>
<dbReference type="SUPFAM" id="SSF52425">
    <property type="entry name" value="Cryptochrome/photolyase, N-terminal domain"/>
    <property type="match status" value="1"/>
</dbReference>
<dbReference type="Proteomes" id="UP001168338">
    <property type="component" value="Unassembled WGS sequence"/>
</dbReference>
<dbReference type="Gene3D" id="1.10.579.10">
    <property type="entry name" value="DNA Cyclobutane Dipyrimidine Photolyase, subunit A, domain 3"/>
    <property type="match status" value="1"/>
</dbReference>
<dbReference type="PROSITE" id="PS51645">
    <property type="entry name" value="PHR_CRY_ALPHA_BETA"/>
    <property type="match status" value="1"/>
</dbReference>
<dbReference type="InterPro" id="IPR014729">
    <property type="entry name" value="Rossmann-like_a/b/a_fold"/>
</dbReference>
<evidence type="ECO:0000313" key="2">
    <source>
        <dbReference type="EMBL" id="MDN7025326.1"/>
    </source>
</evidence>
<keyword evidence="3" id="KW-1185">Reference proteome</keyword>
<dbReference type="Pfam" id="PF00875">
    <property type="entry name" value="DNA_photolyase"/>
    <property type="match status" value="1"/>
</dbReference>
<dbReference type="SUPFAM" id="SSF48173">
    <property type="entry name" value="Cryptochrome/photolyase FAD-binding domain"/>
    <property type="match status" value="1"/>
</dbReference>
<sequence>MIQEERISSLNRHSTPPDGEYVLYWMQASQRADWNHALEYAVERANALRRPLVVFFGLTWSYPEANGRHYRFMLEGLQETEERLKERGIGMVVRTGQPDEGVIDLAGAASLVVADAGYLRVQKAWRSRIADEVSCPAVQVESNVVVPVAVASGKEEWSAATFRPRISREIERFLVPLKPRRLKVLSPGTDFDSASPGSVDPAVDRSVEPSVGFRGGSAEAHRRLAVFLHERLDRYPEERNDPGNDVLSEMSPYLHFGQISPLEIALAVRATNSRGAPAYLEELIVRRELAVNFVQYNPLYDSFAALPDWAQATLAAHAGDAREYLYSRRDLEEGRTHDPFWNAAQLEMRAAGKMHGYMRMYWGKKILEWTETPEEAYARALYLNNRYELDGRDPSGYAGVAWCFGKHDRAWKERPIFGKVRYMSAAGLARKFSMDDYVARSRRLFRR</sequence>
<dbReference type="PANTHER" id="PTHR10211">
    <property type="entry name" value="DEOXYRIBODIPYRIMIDINE PHOTOLYASE"/>
    <property type="match status" value="1"/>
</dbReference>
<proteinExistence type="predicted"/>
<dbReference type="PANTHER" id="PTHR10211:SF0">
    <property type="entry name" value="DEOXYRIBODIPYRIMIDINE PHOTO-LYASE"/>
    <property type="match status" value="1"/>
</dbReference>
<dbReference type="EMBL" id="VCYH01000007">
    <property type="protein sequence ID" value="MDN7025326.1"/>
    <property type="molecule type" value="Genomic_DNA"/>
</dbReference>
<gene>
    <name evidence="2" type="ORF">FGU65_10545</name>
</gene>
<dbReference type="InterPro" id="IPR006050">
    <property type="entry name" value="DNA_photolyase_N"/>
</dbReference>
<protein>
    <submittedName>
        <fullName evidence="2">Deoxyribodipyrimidine photolyase</fullName>
    </submittedName>
</protein>
<dbReference type="InterPro" id="IPR052219">
    <property type="entry name" value="Photolyase_Class-2"/>
</dbReference>
<feature type="domain" description="Photolyase/cryptochrome alpha/beta" evidence="1">
    <location>
        <begin position="20"/>
        <end position="148"/>
    </location>
</feature>
<dbReference type="InterPro" id="IPR036134">
    <property type="entry name" value="Crypto/Photolyase_FAD-like_sf"/>
</dbReference>
<reference evidence="2" key="1">
    <citation type="submission" date="2019-05" db="EMBL/GenBank/DDBJ databases">
        <title>Methanoculleus sp. FWC-SCC1, a methanogenic archaeon isolated from deep marine cold seep.</title>
        <authorList>
            <person name="Chen Y.-W."/>
            <person name="Chen S.-C."/>
            <person name="Teng N.-H."/>
            <person name="Lai M.-C."/>
        </authorList>
    </citation>
    <scope>NUCLEOTIDE SEQUENCE</scope>
    <source>
        <strain evidence="2">FWC-SCC1</strain>
    </source>
</reference>
<dbReference type="InterPro" id="IPR036155">
    <property type="entry name" value="Crypto/Photolyase_N_sf"/>
</dbReference>
<evidence type="ECO:0000259" key="1">
    <source>
        <dbReference type="PROSITE" id="PS51645"/>
    </source>
</evidence>